<comment type="caution">
    <text evidence="4">The sequence shown here is derived from an EMBL/GenBank/DDBJ whole genome shotgun (WGS) entry which is preliminary data.</text>
</comment>
<keyword evidence="5" id="KW-1185">Reference proteome</keyword>
<organism evidence="4 5">
    <name type="scientific">Fulvivirga sediminis</name>
    <dbReference type="NCBI Taxonomy" id="2803949"/>
    <lineage>
        <taxon>Bacteria</taxon>
        <taxon>Pseudomonadati</taxon>
        <taxon>Bacteroidota</taxon>
        <taxon>Cytophagia</taxon>
        <taxon>Cytophagales</taxon>
        <taxon>Fulvivirgaceae</taxon>
        <taxon>Fulvivirga</taxon>
    </lineage>
</organism>
<sequence>MNSTKKSALVLGSTGLIGNQLLHILLKDHYYYKVYAVSRHELEFKNDRLVTVIADFDNVDERIEGLAFNDIYCCLGTTIKKAGNKEAFKQIDLDYPLKVAQKGLKQGASKYLLISAMGADKKSTFFYNRIKGEVEEALAKMKYRSVHIFRPSLLLGDREEKRPGEAAASVISKLFSFAFVGALKKYKPVESSKVAQAMLALAKDKTKGVHIHESEELQKY</sequence>
<keyword evidence="2" id="KW-0472">Membrane</keyword>
<evidence type="ECO:0000259" key="3">
    <source>
        <dbReference type="Pfam" id="PF01370"/>
    </source>
</evidence>
<dbReference type="RefSeq" id="WP_202244318.1">
    <property type="nucleotide sequence ID" value="NZ_JAESIY010000005.1"/>
</dbReference>
<evidence type="ECO:0000256" key="2">
    <source>
        <dbReference type="ARBA" id="ARBA00023136"/>
    </source>
</evidence>
<dbReference type="EMBL" id="JAESIY010000005">
    <property type="protein sequence ID" value="MBL3656526.1"/>
    <property type="molecule type" value="Genomic_DNA"/>
</dbReference>
<dbReference type="InterPro" id="IPR036291">
    <property type="entry name" value="NAD(P)-bd_dom_sf"/>
</dbReference>
<evidence type="ECO:0000313" key="4">
    <source>
        <dbReference type="EMBL" id="MBL3656526.1"/>
    </source>
</evidence>
<reference evidence="4" key="1">
    <citation type="submission" date="2021-01" db="EMBL/GenBank/DDBJ databases">
        <title>Fulvivirga kasyanovii gen. nov., sp nov., a novel member of the phylum Bacteroidetes isolated from seawater in a mussel farm.</title>
        <authorList>
            <person name="Zhao L.-H."/>
            <person name="Wang Z.-J."/>
        </authorList>
    </citation>
    <scope>NUCLEOTIDE SEQUENCE</scope>
    <source>
        <strain evidence="4">2943</strain>
    </source>
</reference>
<comment type="subcellular location">
    <subcellularLocation>
        <location evidence="1">Membrane</location>
    </subcellularLocation>
</comment>
<name>A0A937F526_9BACT</name>
<dbReference type="Pfam" id="PF01370">
    <property type="entry name" value="Epimerase"/>
    <property type="match status" value="1"/>
</dbReference>
<evidence type="ECO:0000256" key="1">
    <source>
        <dbReference type="ARBA" id="ARBA00004370"/>
    </source>
</evidence>
<proteinExistence type="predicted"/>
<dbReference type="GO" id="GO:0016020">
    <property type="term" value="C:membrane"/>
    <property type="evidence" value="ECO:0007669"/>
    <property type="project" value="UniProtKB-SubCell"/>
</dbReference>
<protein>
    <submittedName>
        <fullName evidence="4">NAD(P)H-binding protein</fullName>
    </submittedName>
</protein>
<accession>A0A937F526</accession>
<dbReference type="PANTHER" id="PTHR14097:SF7">
    <property type="entry name" value="OXIDOREDUCTASE HTATIP2"/>
    <property type="match status" value="1"/>
</dbReference>
<evidence type="ECO:0000313" key="5">
    <source>
        <dbReference type="Proteomes" id="UP000659388"/>
    </source>
</evidence>
<dbReference type="InterPro" id="IPR001509">
    <property type="entry name" value="Epimerase_deHydtase"/>
</dbReference>
<dbReference type="PANTHER" id="PTHR14097">
    <property type="entry name" value="OXIDOREDUCTASE HTATIP2"/>
    <property type="match status" value="1"/>
</dbReference>
<gene>
    <name evidence="4" type="ORF">JL102_10315</name>
</gene>
<dbReference type="AlphaFoldDB" id="A0A937F526"/>
<dbReference type="Proteomes" id="UP000659388">
    <property type="component" value="Unassembled WGS sequence"/>
</dbReference>
<dbReference type="Gene3D" id="3.40.50.720">
    <property type="entry name" value="NAD(P)-binding Rossmann-like Domain"/>
    <property type="match status" value="1"/>
</dbReference>
<dbReference type="SUPFAM" id="SSF51735">
    <property type="entry name" value="NAD(P)-binding Rossmann-fold domains"/>
    <property type="match status" value="1"/>
</dbReference>
<feature type="domain" description="NAD-dependent epimerase/dehydratase" evidence="3">
    <location>
        <begin position="8"/>
        <end position="118"/>
    </location>
</feature>